<keyword evidence="14" id="KW-1185">Reference proteome</keyword>
<dbReference type="SUPFAM" id="SSF88713">
    <property type="entry name" value="Glycoside hydrolase/deacetylase"/>
    <property type="match status" value="1"/>
</dbReference>
<dbReference type="GO" id="GO:0030246">
    <property type="term" value="F:carbohydrate binding"/>
    <property type="evidence" value="ECO:0007669"/>
    <property type="project" value="InterPro"/>
</dbReference>
<dbReference type="InterPro" id="IPR050843">
    <property type="entry name" value="Glycosyl_Hydrlase_38"/>
</dbReference>
<keyword evidence="9" id="KW-0325">Glycoprotein</keyword>
<dbReference type="OrthoDB" id="2016903at2759"/>
<dbReference type="Gene3D" id="1.20.1270.50">
    <property type="entry name" value="Glycoside hydrolase family 38, central domain"/>
    <property type="match status" value="1"/>
</dbReference>
<evidence type="ECO:0000256" key="6">
    <source>
        <dbReference type="ARBA" id="ARBA00022801"/>
    </source>
</evidence>
<dbReference type="SMART" id="SM00872">
    <property type="entry name" value="Alpha-mann_mid"/>
    <property type="match status" value="1"/>
</dbReference>
<dbReference type="PANTHER" id="PTHR11607:SF3">
    <property type="entry name" value="LYSOSOMAL ALPHA-MANNOSIDASE"/>
    <property type="match status" value="1"/>
</dbReference>
<evidence type="ECO:0000313" key="13">
    <source>
        <dbReference type="EMBL" id="OQR68526.1"/>
    </source>
</evidence>
<keyword evidence="5" id="KW-0479">Metal-binding</keyword>
<dbReference type="FunFam" id="3.20.110.10:FF:000001">
    <property type="entry name" value="Alpha-mannosidase"/>
    <property type="match status" value="1"/>
</dbReference>
<evidence type="ECO:0000256" key="11">
    <source>
        <dbReference type="SAM" id="SignalP"/>
    </source>
</evidence>
<keyword evidence="6" id="KW-0378">Hydrolase</keyword>
<keyword evidence="10" id="KW-0326">Glycosidase</keyword>
<dbReference type="GO" id="GO:0006013">
    <property type="term" value="P:mannose metabolic process"/>
    <property type="evidence" value="ECO:0007669"/>
    <property type="project" value="InterPro"/>
</dbReference>
<dbReference type="InterPro" id="IPR027291">
    <property type="entry name" value="Glyco_hydro_38_N_sf"/>
</dbReference>
<evidence type="ECO:0000256" key="2">
    <source>
        <dbReference type="ARBA" id="ARBA00001947"/>
    </source>
</evidence>
<dbReference type="FunFam" id="1.20.1270.50:FF:000002">
    <property type="entry name" value="Alpha-mannosidase"/>
    <property type="match status" value="1"/>
</dbReference>
<dbReference type="GO" id="GO:0046872">
    <property type="term" value="F:metal ion binding"/>
    <property type="evidence" value="ECO:0007669"/>
    <property type="project" value="UniProtKB-KW"/>
</dbReference>
<accession>A0A1V9X547</accession>
<reference evidence="13 14" key="1">
    <citation type="journal article" date="2017" name="Gigascience">
        <title>Draft genome of the honey bee ectoparasitic mite, Tropilaelaps mercedesae, is shaped by the parasitic life history.</title>
        <authorList>
            <person name="Dong X."/>
            <person name="Armstrong S.D."/>
            <person name="Xia D."/>
            <person name="Makepeace B.L."/>
            <person name="Darby A.C."/>
            <person name="Kadowaki T."/>
        </authorList>
    </citation>
    <scope>NUCLEOTIDE SEQUENCE [LARGE SCALE GENOMIC DNA]</scope>
    <source>
        <strain evidence="13">Wuxi-XJTLU</strain>
    </source>
</reference>
<feature type="domain" description="Glycoside hydrolase family 38 central" evidence="12">
    <location>
        <begin position="368"/>
        <end position="440"/>
    </location>
</feature>
<dbReference type="InParanoid" id="A0A1V9X547"/>
<dbReference type="SUPFAM" id="SSF88688">
    <property type="entry name" value="Families 57/38 glycoside transferase middle domain"/>
    <property type="match status" value="1"/>
</dbReference>
<dbReference type="InterPro" id="IPR000602">
    <property type="entry name" value="Glyco_hydro_38_N"/>
</dbReference>
<keyword evidence="11" id="KW-0732">Signal</keyword>
<comment type="cofactor">
    <cofactor evidence="2">
        <name>Zn(2+)</name>
        <dbReference type="ChEBI" id="CHEBI:29105"/>
    </cofactor>
</comment>
<evidence type="ECO:0000313" key="14">
    <source>
        <dbReference type="Proteomes" id="UP000192247"/>
    </source>
</evidence>
<evidence type="ECO:0000256" key="1">
    <source>
        <dbReference type="ARBA" id="ARBA00000365"/>
    </source>
</evidence>
<keyword evidence="7" id="KW-0862">Zinc</keyword>
<evidence type="ECO:0000256" key="10">
    <source>
        <dbReference type="ARBA" id="ARBA00023295"/>
    </source>
</evidence>
<dbReference type="Gene3D" id="2.60.40.1180">
    <property type="entry name" value="Golgi alpha-mannosidase II"/>
    <property type="match status" value="1"/>
</dbReference>
<sequence length="724" mass="81675">MTGAIEAKGQIATLVVLALVLLQLVAVGNVEGICPARTCHPVDPRFYTVHIVPHSHMDLGWLKTVDQYFFGTNAAITPVGVQYIYDSVLAELLDDPNRRFIFVETGFFELWWTHRDNSTQEKFKRLVLNGQIEFVSGGYVMNDEAAVHYMNTIDQMSYGLSILKEVFAECGVSRIGWQIDPFGHSREFASLLAQMGFQGLFLGRIDYQDKEQREITRSMEFSWQASESISNARLTGVVLANNYSPPPGFCFDDFCNDDPIVEDPNSQEYNGRKRALDFVNWLTYKARFYRTNNFLVTMGNDFNYQNAHKWMKNLDALMRVINGKGFEINGLPVQLLYSTPSCYLAAIQDQELKQKTDDFFPYASSPHAYWTGYFTSRPAFKYLDRLMNNWFQAAKQLSAMAGLGSKRLVRLRRALAIAQHHDAVTGTAKQHVNNDYTRMASIALSEGEEVLKEALSVLSGSASLQNEDITFCRGLNISQCDRIDKLINGDGVTVLVYNPASQKVDTYVRVPMTTYKDFSVTDASGRNIPFDIVPISESVKRLAERTSKANYELVFPVKIEALSFASVTIHHRPSGKQIPWSYPELQITELRTIKRDGLELDVDPKRGITRLSVNGVTINATAGYYFYPSHAGNNSQFNFQASGAYIFRNAGPAEKLPLTSITAIEGRTIVEVRAQYGDWVYENFRTGLGRMEVDWIAGPIPVFDGIGKELVYRCNYKANMAQFP</sequence>
<comment type="similarity">
    <text evidence="3">Belongs to the glycosyl hydrolase 38 family.</text>
</comment>
<dbReference type="CDD" id="cd10810">
    <property type="entry name" value="GH38N_AMII_LAM_like"/>
    <property type="match status" value="1"/>
</dbReference>
<organism evidence="13 14">
    <name type="scientific">Tropilaelaps mercedesae</name>
    <dbReference type="NCBI Taxonomy" id="418985"/>
    <lineage>
        <taxon>Eukaryota</taxon>
        <taxon>Metazoa</taxon>
        <taxon>Ecdysozoa</taxon>
        <taxon>Arthropoda</taxon>
        <taxon>Chelicerata</taxon>
        <taxon>Arachnida</taxon>
        <taxon>Acari</taxon>
        <taxon>Parasitiformes</taxon>
        <taxon>Mesostigmata</taxon>
        <taxon>Gamasina</taxon>
        <taxon>Dermanyssoidea</taxon>
        <taxon>Laelapidae</taxon>
        <taxon>Tropilaelaps</taxon>
    </lineage>
</organism>
<protein>
    <recommendedName>
        <fullName evidence="4">alpha-mannosidase</fullName>
        <ecNumber evidence="4">3.2.1.24</ecNumber>
    </recommendedName>
</protein>
<dbReference type="FunFam" id="1.20.1270.50:FF:000003">
    <property type="entry name" value="Alpha-mannosidase"/>
    <property type="match status" value="1"/>
</dbReference>
<dbReference type="Pfam" id="PF09261">
    <property type="entry name" value="Alpha-mann_mid"/>
    <property type="match status" value="1"/>
</dbReference>
<dbReference type="FunCoup" id="A0A1V9X547">
    <property type="interactions" value="138"/>
</dbReference>
<dbReference type="EC" id="3.2.1.24" evidence="4"/>
<evidence type="ECO:0000256" key="9">
    <source>
        <dbReference type="ARBA" id="ARBA00023180"/>
    </source>
</evidence>
<keyword evidence="8" id="KW-1015">Disulfide bond</keyword>
<dbReference type="GO" id="GO:0005764">
    <property type="term" value="C:lysosome"/>
    <property type="evidence" value="ECO:0007669"/>
    <property type="project" value="TreeGrafter"/>
</dbReference>
<dbReference type="PANTHER" id="PTHR11607">
    <property type="entry name" value="ALPHA-MANNOSIDASE"/>
    <property type="match status" value="1"/>
</dbReference>
<evidence type="ECO:0000259" key="12">
    <source>
        <dbReference type="SMART" id="SM00872"/>
    </source>
</evidence>
<dbReference type="InterPro" id="IPR037094">
    <property type="entry name" value="Glyco_hydro_38_cen_sf"/>
</dbReference>
<dbReference type="InterPro" id="IPR011330">
    <property type="entry name" value="Glyco_hydro/deAcase_b/a-brl"/>
</dbReference>
<dbReference type="InterPro" id="IPR013780">
    <property type="entry name" value="Glyco_hydro_b"/>
</dbReference>
<feature type="signal peptide" evidence="11">
    <location>
        <begin position="1"/>
        <end position="32"/>
    </location>
</feature>
<dbReference type="GO" id="GO:0004559">
    <property type="term" value="F:alpha-mannosidase activity"/>
    <property type="evidence" value="ECO:0007669"/>
    <property type="project" value="UniProtKB-EC"/>
</dbReference>
<dbReference type="STRING" id="418985.A0A1V9X547"/>
<dbReference type="Gene3D" id="3.20.110.10">
    <property type="entry name" value="Glycoside hydrolase 38, N terminal domain"/>
    <property type="match status" value="1"/>
</dbReference>
<proteinExistence type="inferred from homology"/>
<feature type="chain" id="PRO_5013026191" description="alpha-mannosidase" evidence="11">
    <location>
        <begin position="33"/>
        <end position="724"/>
    </location>
</feature>
<evidence type="ECO:0000256" key="7">
    <source>
        <dbReference type="ARBA" id="ARBA00022833"/>
    </source>
</evidence>
<dbReference type="AlphaFoldDB" id="A0A1V9X547"/>
<gene>
    <name evidence="13" type="ORF">BIW11_12861</name>
</gene>
<dbReference type="InterPro" id="IPR015341">
    <property type="entry name" value="Glyco_hydro_38_cen"/>
</dbReference>
<evidence type="ECO:0000256" key="3">
    <source>
        <dbReference type="ARBA" id="ARBA00009792"/>
    </source>
</evidence>
<dbReference type="Proteomes" id="UP000192247">
    <property type="component" value="Unassembled WGS sequence"/>
</dbReference>
<dbReference type="SUPFAM" id="SSF74650">
    <property type="entry name" value="Galactose mutarotase-like"/>
    <property type="match status" value="1"/>
</dbReference>
<dbReference type="Gene3D" id="2.70.98.30">
    <property type="entry name" value="Golgi alpha-mannosidase II, domain 4"/>
    <property type="match status" value="1"/>
</dbReference>
<dbReference type="EMBL" id="MNPL01024474">
    <property type="protein sequence ID" value="OQR68526.1"/>
    <property type="molecule type" value="Genomic_DNA"/>
</dbReference>
<evidence type="ECO:0000256" key="4">
    <source>
        <dbReference type="ARBA" id="ARBA00012752"/>
    </source>
</evidence>
<dbReference type="Pfam" id="PF01074">
    <property type="entry name" value="Glyco_hydro_38N"/>
    <property type="match status" value="1"/>
</dbReference>
<comment type="catalytic activity">
    <reaction evidence="1">
        <text>Hydrolysis of terminal, non-reducing alpha-D-mannose residues in alpha-D-mannosides.</text>
        <dbReference type="EC" id="3.2.1.24"/>
    </reaction>
</comment>
<dbReference type="InterPro" id="IPR028995">
    <property type="entry name" value="Glyco_hydro_57/38_cen_sf"/>
</dbReference>
<comment type="caution">
    <text evidence="13">The sequence shown here is derived from an EMBL/GenBank/DDBJ whole genome shotgun (WGS) entry which is preliminary data.</text>
</comment>
<evidence type="ECO:0000256" key="8">
    <source>
        <dbReference type="ARBA" id="ARBA00023157"/>
    </source>
</evidence>
<name>A0A1V9X547_9ACAR</name>
<dbReference type="InterPro" id="IPR011013">
    <property type="entry name" value="Gal_mutarotase_sf_dom"/>
</dbReference>
<evidence type="ECO:0000256" key="5">
    <source>
        <dbReference type="ARBA" id="ARBA00022723"/>
    </source>
</evidence>